<name>A0A412ZAJ0_9BACT</name>
<sequence length="62" mass="6895">MIHDSFYLKSINFASAFFFASSEFLPEGRKNGLNDGMEGVTAARGRKGSITKDFLSWGILFL</sequence>
<evidence type="ECO:0000313" key="2">
    <source>
        <dbReference type="Proteomes" id="UP000283678"/>
    </source>
</evidence>
<gene>
    <name evidence="1" type="ORF">DWW04_10555</name>
</gene>
<comment type="caution">
    <text evidence="1">The sequence shown here is derived from an EMBL/GenBank/DDBJ whole genome shotgun (WGS) entry which is preliminary data.</text>
</comment>
<evidence type="ECO:0000313" key="1">
    <source>
        <dbReference type="EMBL" id="RGV77105.1"/>
    </source>
</evidence>
<dbReference type="Proteomes" id="UP000283678">
    <property type="component" value="Unassembled WGS sequence"/>
</dbReference>
<protein>
    <submittedName>
        <fullName evidence="1">Uncharacterized protein</fullName>
    </submittedName>
</protein>
<accession>A0A412ZAJ0</accession>
<reference evidence="1 2" key="1">
    <citation type="submission" date="2018-08" db="EMBL/GenBank/DDBJ databases">
        <title>A genome reference for cultivated species of the human gut microbiota.</title>
        <authorList>
            <person name="Zou Y."/>
            <person name="Xue W."/>
            <person name="Luo G."/>
        </authorList>
    </citation>
    <scope>NUCLEOTIDE SEQUENCE [LARGE SCALE GENOMIC DNA]</scope>
    <source>
        <strain evidence="1 2">AF14-1AC</strain>
    </source>
</reference>
<dbReference type="AlphaFoldDB" id="A0A412ZAJ0"/>
<organism evidence="1 2">
    <name type="scientific">Phocaeicola dorei</name>
    <dbReference type="NCBI Taxonomy" id="357276"/>
    <lineage>
        <taxon>Bacteria</taxon>
        <taxon>Pseudomonadati</taxon>
        <taxon>Bacteroidota</taxon>
        <taxon>Bacteroidia</taxon>
        <taxon>Bacteroidales</taxon>
        <taxon>Bacteroidaceae</taxon>
        <taxon>Phocaeicola</taxon>
    </lineage>
</organism>
<dbReference type="EMBL" id="QRZL01000009">
    <property type="protein sequence ID" value="RGV77105.1"/>
    <property type="molecule type" value="Genomic_DNA"/>
</dbReference>
<proteinExistence type="predicted"/>